<feature type="domain" description="PIN" evidence="8">
    <location>
        <begin position="2"/>
        <end position="129"/>
    </location>
</feature>
<dbReference type="AlphaFoldDB" id="A0A4Q0T996"/>
<evidence type="ECO:0000256" key="7">
    <source>
        <dbReference type="ARBA" id="ARBA00038093"/>
    </source>
</evidence>
<reference evidence="9 10" key="1">
    <citation type="submission" date="2018-11" db="EMBL/GenBank/DDBJ databases">
        <authorList>
            <person name="Mardanov A.V."/>
            <person name="Ravin N.V."/>
            <person name="Dedysh S.N."/>
        </authorList>
    </citation>
    <scope>NUCLEOTIDE SEQUENCE [LARGE SCALE GENOMIC DNA]</scope>
    <source>
        <strain evidence="9 10">AF10</strain>
    </source>
</reference>
<gene>
    <name evidence="9" type="ORF">GRAN_1929</name>
</gene>
<evidence type="ECO:0000256" key="4">
    <source>
        <dbReference type="ARBA" id="ARBA00022723"/>
    </source>
</evidence>
<dbReference type="InterPro" id="IPR002716">
    <property type="entry name" value="PIN_dom"/>
</dbReference>
<evidence type="ECO:0000256" key="3">
    <source>
        <dbReference type="ARBA" id="ARBA00022722"/>
    </source>
</evidence>
<accession>A0A4Q0T996</accession>
<keyword evidence="2" id="KW-1277">Toxin-antitoxin system</keyword>
<evidence type="ECO:0000256" key="2">
    <source>
        <dbReference type="ARBA" id="ARBA00022649"/>
    </source>
</evidence>
<dbReference type="PANTHER" id="PTHR33653">
    <property type="entry name" value="RIBONUCLEASE VAPC2"/>
    <property type="match status" value="1"/>
</dbReference>
<dbReference type="GO" id="GO:0046872">
    <property type="term" value="F:metal ion binding"/>
    <property type="evidence" value="ECO:0007669"/>
    <property type="project" value="UniProtKB-KW"/>
</dbReference>
<evidence type="ECO:0000313" key="9">
    <source>
        <dbReference type="EMBL" id="RXH58619.1"/>
    </source>
</evidence>
<keyword evidence="5" id="KW-0378">Hydrolase</keyword>
<dbReference type="InterPro" id="IPR029060">
    <property type="entry name" value="PIN-like_dom_sf"/>
</dbReference>
<comment type="cofactor">
    <cofactor evidence="1">
        <name>Mg(2+)</name>
        <dbReference type="ChEBI" id="CHEBI:18420"/>
    </cofactor>
</comment>
<sequence length="136" mass="15007">MYLLDTDLLSQATKDTPNERAMAWLAGVPRQMTRLSVVSLQEIQTGIDILVQGPKRRGLELWFAEKVLAGFAGRIYSIDIEIARDCGHLLADSRKASHTAHLGDALIAATARVHGLSLATLNRKHFAHFDVDLADF</sequence>
<dbReference type="Proteomes" id="UP000289437">
    <property type="component" value="Unassembled WGS sequence"/>
</dbReference>
<dbReference type="InterPro" id="IPR050556">
    <property type="entry name" value="Type_II_TA_system_RNase"/>
</dbReference>
<name>A0A4Q0T996_9BACT</name>
<organism evidence="9 10">
    <name type="scientific">Granulicella sibirica</name>
    <dbReference type="NCBI Taxonomy" id="2479048"/>
    <lineage>
        <taxon>Bacteria</taxon>
        <taxon>Pseudomonadati</taxon>
        <taxon>Acidobacteriota</taxon>
        <taxon>Terriglobia</taxon>
        <taxon>Terriglobales</taxon>
        <taxon>Acidobacteriaceae</taxon>
        <taxon>Granulicella</taxon>
    </lineage>
</organism>
<evidence type="ECO:0000256" key="6">
    <source>
        <dbReference type="ARBA" id="ARBA00022842"/>
    </source>
</evidence>
<evidence type="ECO:0000313" key="10">
    <source>
        <dbReference type="Proteomes" id="UP000289437"/>
    </source>
</evidence>
<keyword evidence="4" id="KW-0479">Metal-binding</keyword>
<dbReference type="EMBL" id="RDSM01000001">
    <property type="protein sequence ID" value="RXH58619.1"/>
    <property type="molecule type" value="Genomic_DNA"/>
</dbReference>
<evidence type="ECO:0000256" key="5">
    <source>
        <dbReference type="ARBA" id="ARBA00022801"/>
    </source>
</evidence>
<evidence type="ECO:0000259" key="8">
    <source>
        <dbReference type="Pfam" id="PF01850"/>
    </source>
</evidence>
<keyword evidence="3" id="KW-0540">Nuclease</keyword>
<reference evidence="10" key="2">
    <citation type="submission" date="2019-02" db="EMBL/GenBank/DDBJ databases">
        <title>Granulicella sibirica sp. nov., a psychrotolerant acidobacterium isolated from an organic soil layer in forested tundra, West Siberia.</title>
        <authorList>
            <person name="Oshkin I.Y."/>
            <person name="Kulichevskaya I.S."/>
            <person name="Rijpstra W.I.C."/>
            <person name="Sinninghe Damste J.S."/>
            <person name="Rakitin A.L."/>
            <person name="Ravin N.V."/>
            <person name="Dedysh S.N."/>
        </authorList>
    </citation>
    <scope>NUCLEOTIDE SEQUENCE [LARGE SCALE GENOMIC DNA]</scope>
    <source>
        <strain evidence="10">AF10</strain>
    </source>
</reference>
<dbReference type="OrthoDB" id="532510at2"/>
<dbReference type="GO" id="GO:0016787">
    <property type="term" value="F:hydrolase activity"/>
    <property type="evidence" value="ECO:0007669"/>
    <property type="project" value="UniProtKB-KW"/>
</dbReference>
<proteinExistence type="inferred from homology"/>
<dbReference type="Pfam" id="PF01850">
    <property type="entry name" value="PIN"/>
    <property type="match status" value="1"/>
</dbReference>
<dbReference type="PANTHER" id="PTHR33653:SF1">
    <property type="entry name" value="RIBONUCLEASE VAPC2"/>
    <property type="match status" value="1"/>
</dbReference>
<protein>
    <submittedName>
        <fullName evidence="9">VapC toxin protein</fullName>
    </submittedName>
</protein>
<evidence type="ECO:0000256" key="1">
    <source>
        <dbReference type="ARBA" id="ARBA00001946"/>
    </source>
</evidence>
<keyword evidence="6" id="KW-0460">Magnesium</keyword>
<comment type="caution">
    <text evidence="9">The sequence shown here is derived from an EMBL/GenBank/DDBJ whole genome shotgun (WGS) entry which is preliminary data.</text>
</comment>
<dbReference type="SUPFAM" id="SSF88723">
    <property type="entry name" value="PIN domain-like"/>
    <property type="match status" value="1"/>
</dbReference>
<comment type="similarity">
    <text evidence="7">Belongs to the PINc/VapC protein family.</text>
</comment>
<keyword evidence="10" id="KW-1185">Reference proteome</keyword>
<dbReference type="Gene3D" id="3.40.50.1010">
    <property type="entry name" value="5'-nuclease"/>
    <property type="match status" value="1"/>
</dbReference>
<dbReference type="GO" id="GO:0004518">
    <property type="term" value="F:nuclease activity"/>
    <property type="evidence" value="ECO:0007669"/>
    <property type="project" value="UniProtKB-KW"/>
</dbReference>